<dbReference type="Gene3D" id="3.30.750.24">
    <property type="entry name" value="STAS domain"/>
    <property type="match status" value="1"/>
</dbReference>
<accession>A0A4R6SGR2</accession>
<feature type="domain" description="STAS" evidence="5">
    <location>
        <begin position="19"/>
        <end position="119"/>
    </location>
</feature>
<evidence type="ECO:0000313" key="7">
    <source>
        <dbReference type="EMBL" id="TDQ00914.1"/>
    </source>
</evidence>
<dbReference type="Gene3D" id="3.30.450.40">
    <property type="match status" value="1"/>
</dbReference>
<keyword evidence="1" id="KW-0808">Transferase</keyword>
<dbReference type="CDD" id="cd07043">
    <property type="entry name" value="STAS_anti-anti-sigma_factors"/>
    <property type="match status" value="1"/>
</dbReference>
<proteinExistence type="predicted"/>
<gene>
    <name evidence="7" type="ORF">EV186_102780</name>
</gene>
<dbReference type="GO" id="GO:0003723">
    <property type="term" value="F:RNA binding"/>
    <property type="evidence" value="ECO:0007669"/>
    <property type="project" value="InterPro"/>
</dbReference>
<dbReference type="InterPro" id="IPR002645">
    <property type="entry name" value="STAS_dom"/>
</dbReference>
<evidence type="ECO:0000256" key="2">
    <source>
        <dbReference type="ARBA" id="ARBA00022777"/>
    </source>
</evidence>
<dbReference type="PROSITE" id="PS50921">
    <property type="entry name" value="ANTAR"/>
    <property type="match status" value="1"/>
</dbReference>
<evidence type="ECO:0000259" key="5">
    <source>
        <dbReference type="PROSITE" id="PS50801"/>
    </source>
</evidence>
<keyword evidence="4" id="KW-0804">Transcription</keyword>
<dbReference type="Pfam" id="PF03861">
    <property type="entry name" value="ANTAR"/>
    <property type="match status" value="1"/>
</dbReference>
<keyword evidence="8" id="KW-1185">Reference proteome</keyword>
<dbReference type="InterPro" id="IPR003018">
    <property type="entry name" value="GAF"/>
</dbReference>
<evidence type="ECO:0000256" key="1">
    <source>
        <dbReference type="ARBA" id="ARBA00022679"/>
    </source>
</evidence>
<dbReference type="InterPro" id="IPR029016">
    <property type="entry name" value="GAF-like_dom_sf"/>
</dbReference>
<name>A0A4R6SGR2_LABRH</name>
<keyword evidence="3" id="KW-0805">Transcription regulation</keyword>
<dbReference type="OrthoDB" id="4629915at2"/>
<dbReference type="Gene3D" id="1.10.10.10">
    <property type="entry name" value="Winged helix-like DNA-binding domain superfamily/Winged helix DNA-binding domain"/>
    <property type="match status" value="1"/>
</dbReference>
<dbReference type="SUPFAM" id="SSF52091">
    <property type="entry name" value="SpoIIaa-like"/>
    <property type="match status" value="1"/>
</dbReference>
<evidence type="ECO:0000259" key="6">
    <source>
        <dbReference type="PROSITE" id="PS50921"/>
    </source>
</evidence>
<dbReference type="PROSITE" id="PS50801">
    <property type="entry name" value="STAS"/>
    <property type="match status" value="1"/>
</dbReference>
<dbReference type="AlphaFoldDB" id="A0A4R6SGR2"/>
<evidence type="ECO:0000256" key="3">
    <source>
        <dbReference type="ARBA" id="ARBA00023015"/>
    </source>
</evidence>
<evidence type="ECO:0000313" key="8">
    <source>
        <dbReference type="Proteomes" id="UP000295444"/>
    </source>
</evidence>
<reference evidence="7 8" key="1">
    <citation type="submission" date="2019-03" db="EMBL/GenBank/DDBJ databases">
        <title>Genomic Encyclopedia of Type Strains, Phase IV (KMG-IV): sequencing the most valuable type-strain genomes for metagenomic binning, comparative biology and taxonomic classification.</title>
        <authorList>
            <person name="Goeker M."/>
        </authorList>
    </citation>
    <scope>NUCLEOTIDE SEQUENCE [LARGE SCALE GENOMIC DNA]</scope>
    <source>
        <strain evidence="7 8">DSM 45361</strain>
    </source>
</reference>
<keyword evidence="2" id="KW-0418">Kinase</keyword>
<sequence>MRNPTLAATDGGLGEPVPVLRLCGPLDAESAAEVEERGAKLIEAVEADTGIVVDLTAVELLTAAGARAVTGLLNGLTARELRAVLVCPPGHPARIALDFTLAPSAWPVHDSVDGAVAALRASLTAHEGFGTFFVPLTKALLRAATVDEALNRVVAATVAAVAPADVASITLRDADGSLRTAAASDDAATELDELQYALGEGPCHDVAMAGSPEFVECADLGAGCAWPHWSPEAVRRGWHGALASALVAPAEAPDPAGALNVFSHVPGDLVDADPGIVRLLANHASFAIAEADVLRRSALEQAGLHAALDSRDVIGQAKGIIMARRRCGAAEALDLLHKMSRNLNVGLAALATTLVARRGDLGPADGEPDR</sequence>
<dbReference type="SUPFAM" id="SSF52172">
    <property type="entry name" value="CheY-like"/>
    <property type="match status" value="1"/>
</dbReference>
<protein>
    <submittedName>
        <fullName evidence="7">STAS domain-containing protein</fullName>
    </submittedName>
</protein>
<dbReference type="InterPro" id="IPR036388">
    <property type="entry name" value="WH-like_DNA-bd_sf"/>
</dbReference>
<dbReference type="Pfam" id="PF13185">
    <property type="entry name" value="GAF_2"/>
    <property type="match status" value="1"/>
</dbReference>
<dbReference type="EMBL" id="SNXZ01000002">
    <property type="protein sequence ID" value="TDQ00914.1"/>
    <property type="molecule type" value="Genomic_DNA"/>
</dbReference>
<dbReference type="SUPFAM" id="SSF55781">
    <property type="entry name" value="GAF domain-like"/>
    <property type="match status" value="1"/>
</dbReference>
<feature type="domain" description="ANTAR" evidence="6">
    <location>
        <begin position="294"/>
        <end position="355"/>
    </location>
</feature>
<organism evidence="7 8">
    <name type="scientific">Labedaea rhizosphaerae</name>
    <dbReference type="NCBI Taxonomy" id="598644"/>
    <lineage>
        <taxon>Bacteria</taxon>
        <taxon>Bacillati</taxon>
        <taxon>Actinomycetota</taxon>
        <taxon>Actinomycetes</taxon>
        <taxon>Pseudonocardiales</taxon>
        <taxon>Pseudonocardiaceae</taxon>
        <taxon>Labedaea</taxon>
    </lineage>
</organism>
<dbReference type="InterPro" id="IPR036513">
    <property type="entry name" value="STAS_dom_sf"/>
</dbReference>
<comment type="caution">
    <text evidence="7">The sequence shown here is derived from an EMBL/GenBank/DDBJ whole genome shotgun (WGS) entry which is preliminary data.</text>
</comment>
<dbReference type="InterPro" id="IPR011006">
    <property type="entry name" value="CheY-like_superfamily"/>
</dbReference>
<dbReference type="SMART" id="SM01012">
    <property type="entry name" value="ANTAR"/>
    <property type="match status" value="1"/>
</dbReference>
<evidence type="ECO:0000256" key="4">
    <source>
        <dbReference type="ARBA" id="ARBA00023163"/>
    </source>
</evidence>
<dbReference type="InterPro" id="IPR005561">
    <property type="entry name" value="ANTAR"/>
</dbReference>
<dbReference type="Proteomes" id="UP000295444">
    <property type="component" value="Unassembled WGS sequence"/>
</dbReference>
<dbReference type="Pfam" id="PF01740">
    <property type="entry name" value="STAS"/>
    <property type="match status" value="1"/>
</dbReference>
<dbReference type="RefSeq" id="WP_133849565.1">
    <property type="nucleotide sequence ID" value="NZ_SNXZ01000002.1"/>
</dbReference>
<dbReference type="GO" id="GO:0016301">
    <property type="term" value="F:kinase activity"/>
    <property type="evidence" value="ECO:0007669"/>
    <property type="project" value="UniProtKB-KW"/>
</dbReference>